<accession>A0A1H6ZLP5</accession>
<evidence type="ECO:0000313" key="2">
    <source>
        <dbReference type="EMBL" id="SEJ54443.1"/>
    </source>
</evidence>
<keyword evidence="1" id="KW-1133">Transmembrane helix</keyword>
<feature type="transmembrane region" description="Helical" evidence="1">
    <location>
        <begin position="42"/>
        <end position="63"/>
    </location>
</feature>
<organism evidence="2 3">
    <name type="scientific">Propionispira arboris</name>
    <dbReference type="NCBI Taxonomy" id="84035"/>
    <lineage>
        <taxon>Bacteria</taxon>
        <taxon>Bacillati</taxon>
        <taxon>Bacillota</taxon>
        <taxon>Negativicutes</taxon>
        <taxon>Selenomonadales</taxon>
        <taxon>Selenomonadaceae</taxon>
        <taxon>Propionispira</taxon>
    </lineage>
</organism>
<reference evidence="3" key="1">
    <citation type="submission" date="2016-10" db="EMBL/GenBank/DDBJ databases">
        <authorList>
            <person name="Varghese N."/>
            <person name="Submissions S."/>
        </authorList>
    </citation>
    <scope>NUCLEOTIDE SEQUENCE [LARGE SCALE GENOMIC DNA]</scope>
    <source>
        <strain evidence="3">DSM 2179</strain>
    </source>
</reference>
<dbReference type="STRING" id="84035.SAMN05660742_11016"/>
<evidence type="ECO:0000313" key="3">
    <source>
        <dbReference type="Proteomes" id="UP000199662"/>
    </source>
</evidence>
<proteinExistence type="predicted"/>
<dbReference type="Proteomes" id="UP000199662">
    <property type="component" value="Unassembled WGS sequence"/>
</dbReference>
<dbReference type="EMBL" id="FNZK01000010">
    <property type="protein sequence ID" value="SEJ54443.1"/>
    <property type="molecule type" value="Genomic_DNA"/>
</dbReference>
<keyword evidence="1" id="KW-0472">Membrane</keyword>
<protein>
    <submittedName>
        <fullName evidence="2">Uncharacterized protein</fullName>
    </submittedName>
</protein>
<keyword evidence="3" id="KW-1185">Reference proteome</keyword>
<gene>
    <name evidence="2" type="ORF">SAMN05660742_11016</name>
</gene>
<keyword evidence="1" id="KW-0812">Transmembrane</keyword>
<evidence type="ECO:0000256" key="1">
    <source>
        <dbReference type="SAM" id="Phobius"/>
    </source>
</evidence>
<sequence>MELILFGVYVFFGAMANSFLKHNLLHIQTAYVFSMSNFITEKIILACLLGWITIPVAMIMRIFGVGKSV</sequence>
<dbReference type="RefSeq" id="WP_091831589.1">
    <property type="nucleotide sequence ID" value="NZ_FNZK01000010.1"/>
</dbReference>
<name>A0A1H6ZLP5_9FIRM</name>
<dbReference type="AlphaFoldDB" id="A0A1H6ZLP5"/>